<feature type="domain" description="HTH gntR-type" evidence="4">
    <location>
        <begin position="5"/>
        <end position="72"/>
    </location>
</feature>
<dbReference type="PANTHER" id="PTHR43537:SF45">
    <property type="entry name" value="GNTR FAMILY REGULATORY PROTEIN"/>
    <property type="match status" value="1"/>
</dbReference>
<dbReference type="InterPro" id="IPR000524">
    <property type="entry name" value="Tscrpt_reg_HTH_GntR"/>
</dbReference>
<evidence type="ECO:0000313" key="6">
    <source>
        <dbReference type="Proteomes" id="UP000219439"/>
    </source>
</evidence>
<dbReference type="InterPro" id="IPR036388">
    <property type="entry name" value="WH-like_DNA-bd_sf"/>
</dbReference>
<evidence type="ECO:0000256" key="2">
    <source>
        <dbReference type="ARBA" id="ARBA00023125"/>
    </source>
</evidence>
<dbReference type="InterPro" id="IPR011711">
    <property type="entry name" value="GntR_C"/>
</dbReference>
<accession>A0A285NFZ3</accession>
<name>A0A285NFZ3_9HYPH</name>
<dbReference type="Gene3D" id="1.20.120.530">
    <property type="entry name" value="GntR ligand-binding domain-like"/>
    <property type="match status" value="1"/>
</dbReference>
<organism evidence="5 6">
    <name type="scientific">Cohaesibacter gelatinilyticus</name>
    <dbReference type="NCBI Taxonomy" id="372072"/>
    <lineage>
        <taxon>Bacteria</taxon>
        <taxon>Pseudomonadati</taxon>
        <taxon>Pseudomonadota</taxon>
        <taxon>Alphaproteobacteria</taxon>
        <taxon>Hyphomicrobiales</taxon>
        <taxon>Cohaesibacteraceae</taxon>
    </lineage>
</organism>
<reference evidence="5 6" key="1">
    <citation type="submission" date="2017-09" db="EMBL/GenBank/DDBJ databases">
        <authorList>
            <person name="Ehlers B."/>
            <person name="Leendertz F.H."/>
        </authorList>
    </citation>
    <scope>NUCLEOTIDE SEQUENCE [LARGE SCALE GENOMIC DNA]</scope>
    <source>
        <strain evidence="5 6">DSM 18289</strain>
    </source>
</reference>
<dbReference type="PRINTS" id="PR00035">
    <property type="entry name" value="HTHGNTR"/>
</dbReference>
<dbReference type="Pfam" id="PF00392">
    <property type="entry name" value="GntR"/>
    <property type="match status" value="1"/>
</dbReference>
<keyword evidence="2" id="KW-0238">DNA-binding</keyword>
<dbReference type="SMART" id="SM00895">
    <property type="entry name" value="FCD"/>
    <property type="match status" value="1"/>
</dbReference>
<dbReference type="GO" id="GO:0003700">
    <property type="term" value="F:DNA-binding transcription factor activity"/>
    <property type="evidence" value="ECO:0007669"/>
    <property type="project" value="InterPro"/>
</dbReference>
<dbReference type="SUPFAM" id="SSF48008">
    <property type="entry name" value="GntR ligand-binding domain-like"/>
    <property type="match status" value="1"/>
</dbReference>
<dbReference type="AlphaFoldDB" id="A0A285NFZ3"/>
<dbReference type="PANTHER" id="PTHR43537">
    <property type="entry name" value="TRANSCRIPTIONAL REGULATOR, GNTR FAMILY"/>
    <property type="match status" value="1"/>
</dbReference>
<dbReference type="GO" id="GO:0003677">
    <property type="term" value="F:DNA binding"/>
    <property type="evidence" value="ECO:0007669"/>
    <property type="project" value="UniProtKB-KW"/>
</dbReference>
<keyword evidence="1" id="KW-0805">Transcription regulation</keyword>
<dbReference type="SMART" id="SM00345">
    <property type="entry name" value="HTH_GNTR"/>
    <property type="match status" value="1"/>
</dbReference>
<keyword evidence="6" id="KW-1185">Reference proteome</keyword>
<evidence type="ECO:0000256" key="1">
    <source>
        <dbReference type="ARBA" id="ARBA00023015"/>
    </source>
</evidence>
<dbReference type="CDD" id="cd07377">
    <property type="entry name" value="WHTH_GntR"/>
    <property type="match status" value="1"/>
</dbReference>
<dbReference type="Proteomes" id="UP000219439">
    <property type="component" value="Unassembled WGS sequence"/>
</dbReference>
<dbReference type="Gene3D" id="1.10.10.10">
    <property type="entry name" value="Winged helix-like DNA-binding domain superfamily/Winged helix DNA-binding domain"/>
    <property type="match status" value="1"/>
</dbReference>
<evidence type="ECO:0000313" key="5">
    <source>
        <dbReference type="EMBL" id="SNZ06581.1"/>
    </source>
</evidence>
<dbReference type="Pfam" id="PF07729">
    <property type="entry name" value="FCD"/>
    <property type="match status" value="1"/>
</dbReference>
<dbReference type="SUPFAM" id="SSF46785">
    <property type="entry name" value="Winged helix' DNA-binding domain"/>
    <property type="match status" value="1"/>
</dbReference>
<evidence type="ECO:0000256" key="3">
    <source>
        <dbReference type="ARBA" id="ARBA00023163"/>
    </source>
</evidence>
<dbReference type="EMBL" id="OBEL01000001">
    <property type="protein sequence ID" value="SNZ06581.1"/>
    <property type="molecule type" value="Genomic_DNA"/>
</dbReference>
<evidence type="ECO:0000259" key="4">
    <source>
        <dbReference type="PROSITE" id="PS50949"/>
    </source>
</evidence>
<keyword evidence="3" id="KW-0804">Transcription</keyword>
<proteinExistence type="predicted"/>
<protein>
    <submittedName>
        <fullName evidence="5">Transcriptional regulator, GntR family</fullName>
    </submittedName>
</protein>
<dbReference type="RefSeq" id="WP_097151789.1">
    <property type="nucleotide sequence ID" value="NZ_OBEL01000001.1"/>
</dbReference>
<dbReference type="InterPro" id="IPR008920">
    <property type="entry name" value="TF_FadR/GntR_C"/>
</dbReference>
<dbReference type="OrthoDB" id="8247358at2"/>
<gene>
    <name evidence="5" type="ORF">SAMN06265368_0469</name>
</gene>
<dbReference type="PROSITE" id="PS50949">
    <property type="entry name" value="HTH_GNTR"/>
    <property type="match status" value="1"/>
</dbReference>
<sequence length="224" mass="25331">MSGLSSSVDKIYSKVRQMAINFEFMPGERINESALSKELGASRTPLREALNRLVAEGFLYFENGRGFFCRTLSPDKVQSLYEVRVAIESEAIRLAVTRATEEDIVDLEAFLEQTLPAYDQKDAAKDIVVLDEEFHLRLAMLSGNEELERMLANINARIHYVRCIDMVGRETKSSSDHKAILDALKSRDEEKAVTVIRKHITKRSEETTNAVRTAFSQLYVPPGL</sequence>
<dbReference type="InterPro" id="IPR036390">
    <property type="entry name" value="WH_DNA-bd_sf"/>
</dbReference>